<evidence type="ECO:0000259" key="8">
    <source>
        <dbReference type="Pfam" id="PF02687"/>
    </source>
</evidence>
<feature type="domain" description="ABC3 transporter permease C-terminal" evidence="8">
    <location>
        <begin position="335"/>
        <end position="414"/>
    </location>
</feature>
<accession>A0ABR7JQB0</accession>
<dbReference type="InterPro" id="IPR003838">
    <property type="entry name" value="ABC3_permease_C"/>
</dbReference>
<reference evidence="10 11" key="1">
    <citation type="submission" date="2020-08" db="EMBL/GenBank/DDBJ databases">
        <authorList>
            <person name="Liu C."/>
            <person name="Sun Q."/>
        </authorList>
    </citation>
    <scope>NUCLEOTIDE SEQUENCE [LARGE SCALE GENOMIC DNA]</scope>
    <source>
        <strain evidence="10 11">NSJ-18</strain>
    </source>
</reference>
<evidence type="ECO:0000313" key="11">
    <source>
        <dbReference type="Proteomes" id="UP000609849"/>
    </source>
</evidence>
<feature type="region of interest" description="Disordered" evidence="6">
    <location>
        <begin position="421"/>
        <end position="441"/>
    </location>
</feature>
<evidence type="ECO:0000256" key="5">
    <source>
        <dbReference type="ARBA" id="ARBA00023136"/>
    </source>
</evidence>
<dbReference type="RefSeq" id="WP_153924394.1">
    <property type="nucleotide sequence ID" value="NZ_JACRWE010000004.1"/>
</dbReference>
<dbReference type="InterPro" id="IPR025857">
    <property type="entry name" value="MacB_PCD"/>
</dbReference>
<feature type="region of interest" description="Disordered" evidence="6">
    <location>
        <begin position="68"/>
        <end position="96"/>
    </location>
</feature>
<dbReference type="Pfam" id="PF02687">
    <property type="entry name" value="FtsX"/>
    <property type="match status" value="1"/>
</dbReference>
<dbReference type="PANTHER" id="PTHR30572:SF9">
    <property type="entry name" value="ABC TRANSPORTER PERMEASE PROTEIN"/>
    <property type="match status" value="1"/>
</dbReference>
<name>A0ABR7JQB0_9FIRM</name>
<feature type="transmembrane region" description="Helical" evidence="7">
    <location>
        <begin position="335"/>
        <end position="356"/>
    </location>
</feature>
<keyword evidence="2" id="KW-1003">Cell membrane</keyword>
<protein>
    <submittedName>
        <fullName evidence="10">ABC transporter permease</fullName>
    </submittedName>
</protein>
<organism evidence="10 11">
    <name type="scientific">Romboutsia faecis</name>
    <dbReference type="NCBI Taxonomy" id="2764597"/>
    <lineage>
        <taxon>Bacteria</taxon>
        <taxon>Bacillati</taxon>
        <taxon>Bacillota</taxon>
        <taxon>Clostridia</taxon>
        <taxon>Peptostreptococcales</taxon>
        <taxon>Peptostreptococcaceae</taxon>
        <taxon>Romboutsia</taxon>
    </lineage>
</organism>
<dbReference type="Pfam" id="PF12704">
    <property type="entry name" value="MacB_PCD"/>
    <property type="match status" value="1"/>
</dbReference>
<feature type="domain" description="MacB-like periplasmic core" evidence="9">
    <location>
        <begin position="160"/>
        <end position="300"/>
    </location>
</feature>
<evidence type="ECO:0000256" key="6">
    <source>
        <dbReference type="SAM" id="MobiDB-lite"/>
    </source>
</evidence>
<evidence type="ECO:0000256" key="7">
    <source>
        <dbReference type="SAM" id="Phobius"/>
    </source>
</evidence>
<evidence type="ECO:0000259" key="9">
    <source>
        <dbReference type="Pfam" id="PF12704"/>
    </source>
</evidence>
<comment type="caution">
    <text evidence="10">The sequence shown here is derived from an EMBL/GenBank/DDBJ whole genome shotgun (WGS) entry which is preliminary data.</text>
</comment>
<feature type="compositionally biased region" description="Gly residues" evidence="6">
    <location>
        <begin position="432"/>
        <end position="441"/>
    </location>
</feature>
<gene>
    <name evidence="10" type="ORF">H8923_10050</name>
</gene>
<evidence type="ECO:0000256" key="1">
    <source>
        <dbReference type="ARBA" id="ARBA00004651"/>
    </source>
</evidence>
<dbReference type="EMBL" id="JACRWE010000004">
    <property type="protein sequence ID" value="MBC5997105.1"/>
    <property type="molecule type" value="Genomic_DNA"/>
</dbReference>
<evidence type="ECO:0000313" key="10">
    <source>
        <dbReference type="EMBL" id="MBC5997105.1"/>
    </source>
</evidence>
<keyword evidence="4 7" id="KW-1133">Transmembrane helix</keyword>
<evidence type="ECO:0000256" key="2">
    <source>
        <dbReference type="ARBA" id="ARBA00022475"/>
    </source>
</evidence>
<feature type="transmembrane region" description="Helical" evidence="7">
    <location>
        <begin position="376"/>
        <end position="398"/>
    </location>
</feature>
<dbReference type="InterPro" id="IPR050250">
    <property type="entry name" value="Macrolide_Exporter_MacB"/>
</dbReference>
<comment type="subcellular location">
    <subcellularLocation>
        <location evidence="1">Cell membrane</location>
        <topology evidence="1">Multi-pass membrane protein</topology>
    </subcellularLocation>
</comment>
<feature type="transmembrane region" description="Helical" evidence="7">
    <location>
        <begin position="466"/>
        <end position="489"/>
    </location>
</feature>
<dbReference type="PANTHER" id="PTHR30572">
    <property type="entry name" value="MEMBRANE COMPONENT OF TRANSPORTER-RELATED"/>
    <property type="match status" value="1"/>
</dbReference>
<dbReference type="Proteomes" id="UP000609849">
    <property type="component" value="Unassembled WGS sequence"/>
</dbReference>
<evidence type="ECO:0000256" key="3">
    <source>
        <dbReference type="ARBA" id="ARBA00022692"/>
    </source>
</evidence>
<keyword evidence="5 7" id="KW-0472">Membrane</keyword>
<keyword evidence="11" id="KW-1185">Reference proteome</keyword>
<feature type="region of interest" description="Disordered" evidence="6">
    <location>
        <begin position="132"/>
        <end position="156"/>
    </location>
</feature>
<proteinExistence type="predicted"/>
<keyword evidence="3 7" id="KW-0812">Transmembrane</keyword>
<sequence length="501" mass="53650">MNFFKRAILSIKSRLSKTLLLFTVITTICLLVLSGISIQTASKAAGVLARQQLGAEVTLKVDTQKMRESMIKSKESSPSGTPNGEPPSVERMKPTMTPISTEYIDELLKSEYIEGYLAQSSTSLLASNFTAVGSSDNEDSTTEESNSKVPQFGQGGKIGNIGDVTLTGVSNLEQTSSFKKNNISMVEGEAITDKTTSNVAIIEEALASENDLSVGDTITVGSTSDEDTTYDLKIIGIYTSNEDFTEQAMMNTAVSPYNNIYTNLETISNIKGSDYENAVDSAIFYLNDPTNVDSFIADAKENSSIDFDTFTLDANDAAYEQMLGPIENISSFSKIAVYVISIAGGLILTLIIMLSIRDRNQEIGILLSLGEKKPKIIAQFAVEILLILVLSLGASSLLGNSTSNIVANQLLSSEISSSENSNEVNAAEMPGGDRGSNKGFGGMFSKPNSDVDVIDELDVSVSSNDFFKMAVLGTTISLIATCVPAVTVMRLNPKNILSKHS</sequence>
<evidence type="ECO:0000256" key="4">
    <source>
        <dbReference type="ARBA" id="ARBA00022989"/>
    </source>
</evidence>